<organism evidence="2 3">
    <name type="scientific">Anaeramoeba flamelloides</name>
    <dbReference type="NCBI Taxonomy" id="1746091"/>
    <lineage>
        <taxon>Eukaryota</taxon>
        <taxon>Metamonada</taxon>
        <taxon>Anaeramoebidae</taxon>
        <taxon>Anaeramoeba</taxon>
    </lineage>
</organism>
<sequence length="368" mass="43114">MTNNQKNKTLFTRPKKLSTNQSRIESLINNYKQYIEGIRCSDLWLPNCPKEIVIDSTIFEQEFCTNDKVFKFTLRDLKLYILKKFNLFLSNNNNNKSDGNDKEKGTKKYHFTIKGSYFVEKSLLDEIDSEEFGDKYKLLCKYFQESYEMDSSNYQGLLPDMLDRAYSPPSIITIQKIAFKENCKTQENIDENSPRFGEKVQKIQRALSIFFLSKFNLVNSTQMNRDFLIYGRKVIKKAKNYRKRRRKKSPQKRNTRTKKKTTQTKKGLASKSLKISPSNAKKKKIVKIVMKKKNLKKVEPKSNNFVQVVNYENNQNHETNFPIQVSTKTFSLSHRASQTITLNSNLEVDIIHALLSLKCARKKELIKL</sequence>
<feature type="compositionally biased region" description="Basic residues" evidence="1">
    <location>
        <begin position="239"/>
        <end position="263"/>
    </location>
</feature>
<gene>
    <name evidence="2" type="ORF">M0813_19740</name>
</gene>
<feature type="region of interest" description="Disordered" evidence="1">
    <location>
        <begin position="239"/>
        <end position="272"/>
    </location>
</feature>
<reference evidence="2" key="1">
    <citation type="submission" date="2022-08" db="EMBL/GenBank/DDBJ databases">
        <title>Novel sulfate-reducing endosymbionts in the free-living metamonad Anaeramoeba.</title>
        <authorList>
            <person name="Jerlstrom-Hultqvist J."/>
            <person name="Cepicka I."/>
            <person name="Gallot-Lavallee L."/>
            <person name="Salas-Leiva D."/>
            <person name="Curtis B.A."/>
            <person name="Zahonova K."/>
            <person name="Pipaliya S."/>
            <person name="Dacks J."/>
            <person name="Roger A.J."/>
        </authorList>
    </citation>
    <scope>NUCLEOTIDE SEQUENCE</scope>
    <source>
        <strain evidence="2">Schooner1</strain>
    </source>
</reference>
<protein>
    <submittedName>
        <fullName evidence="2">Uncharacterized protein</fullName>
    </submittedName>
</protein>
<name>A0ABQ8YNA7_9EUKA</name>
<proteinExistence type="predicted"/>
<comment type="caution">
    <text evidence="2">The sequence shown here is derived from an EMBL/GenBank/DDBJ whole genome shotgun (WGS) entry which is preliminary data.</text>
</comment>
<evidence type="ECO:0000256" key="1">
    <source>
        <dbReference type="SAM" id="MobiDB-lite"/>
    </source>
</evidence>
<dbReference type="Proteomes" id="UP001150062">
    <property type="component" value="Unassembled WGS sequence"/>
</dbReference>
<accession>A0ABQ8YNA7</accession>
<keyword evidence="3" id="KW-1185">Reference proteome</keyword>
<dbReference type="EMBL" id="JAOAOG010000140">
    <property type="protein sequence ID" value="KAJ6245980.1"/>
    <property type="molecule type" value="Genomic_DNA"/>
</dbReference>
<evidence type="ECO:0000313" key="3">
    <source>
        <dbReference type="Proteomes" id="UP001150062"/>
    </source>
</evidence>
<evidence type="ECO:0000313" key="2">
    <source>
        <dbReference type="EMBL" id="KAJ6245980.1"/>
    </source>
</evidence>